<organism evidence="1 2">
    <name type="scientific">Mya arenaria</name>
    <name type="common">Soft-shell clam</name>
    <dbReference type="NCBI Taxonomy" id="6604"/>
    <lineage>
        <taxon>Eukaryota</taxon>
        <taxon>Metazoa</taxon>
        <taxon>Spiralia</taxon>
        <taxon>Lophotrochozoa</taxon>
        <taxon>Mollusca</taxon>
        <taxon>Bivalvia</taxon>
        <taxon>Autobranchia</taxon>
        <taxon>Heteroconchia</taxon>
        <taxon>Euheterodonta</taxon>
        <taxon>Imparidentia</taxon>
        <taxon>Neoheterodontei</taxon>
        <taxon>Myida</taxon>
        <taxon>Myoidea</taxon>
        <taxon>Myidae</taxon>
        <taxon>Mya</taxon>
    </lineage>
</organism>
<gene>
    <name evidence="1" type="ORF">MAR_004264</name>
</gene>
<proteinExistence type="predicted"/>
<name>A0ABY7EYI9_MYAAR</name>
<accession>A0ABY7EYI9</accession>
<evidence type="ECO:0000313" key="1">
    <source>
        <dbReference type="EMBL" id="WAR14159.1"/>
    </source>
</evidence>
<reference evidence="1" key="1">
    <citation type="submission" date="2022-11" db="EMBL/GenBank/DDBJ databases">
        <title>Centuries of genome instability and evolution in soft-shell clam transmissible cancer (bioRxiv).</title>
        <authorList>
            <person name="Hart S.F.M."/>
            <person name="Yonemitsu M.A."/>
            <person name="Giersch R.M."/>
            <person name="Beal B.F."/>
            <person name="Arriagada G."/>
            <person name="Davis B.W."/>
            <person name="Ostrander E.A."/>
            <person name="Goff S.P."/>
            <person name="Metzger M.J."/>
        </authorList>
    </citation>
    <scope>NUCLEOTIDE SEQUENCE</scope>
    <source>
        <strain evidence="1">MELC-2E11</strain>
        <tissue evidence="1">Siphon/mantle</tissue>
    </source>
</reference>
<sequence length="71" mass="8008">MQLIRLKNGSHIVVQQGINLCGSAFITTQSPFYYIYCCDGVVPQFEKSKWNTMECCGTKTSQTCCNNTIFN</sequence>
<keyword evidence="2" id="KW-1185">Reference proteome</keyword>
<protein>
    <submittedName>
        <fullName evidence="1">Uncharacterized protein</fullName>
    </submittedName>
</protein>
<evidence type="ECO:0000313" key="2">
    <source>
        <dbReference type="Proteomes" id="UP001164746"/>
    </source>
</evidence>
<dbReference type="EMBL" id="CP111020">
    <property type="protein sequence ID" value="WAR14159.1"/>
    <property type="molecule type" value="Genomic_DNA"/>
</dbReference>
<feature type="non-terminal residue" evidence="1">
    <location>
        <position position="71"/>
    </location>
</feature>
<dbReference type="Proteomes" id="UP001164746">
    <property type="component" value="Chromosome 9"/>
</dbReference>